<feature type="transmembrane region" description="Helical" evidence="7">
    <location>
        <begin position="123"/>
        <end position="143"/>
    </location>
</feature>
<proteinExistence type="inferred from homology"/>
<reference evidence="9 10" key="1">
    <citation type="submission" date="2019-05" db="EMBL/GenBank/DDBJ databases">
        <title>We sequenced the genome of Paenibacillus hemerocallicola KCTC 33185 for further insight into its adaptation and study the phylogeny of Paenibacillus.</title>
        <authorList>
            <person name="Narsing Rao M.P."/>
        </authorList>
    </citation>
    <scope>NUCLEOTIDE SEQUENCE [LARGE SCALE GENOMIC DNA]</scope>
    <source>
        <strain evidence="9 10">KCTC 33185</strain>
    </source>
</reference>
<evidence type="ECO:0000256" key="5">
    <source>
        <dbReference type="ARBA" id="ARBA00022989"/>
    </source>
</evidence>
<evidence type="ECO:0000313" key="9">
    <source>
        <dbReference type="EMBL" id="TNJ67753.1"/>
    </source>
</evidence>
<keyword evidence="5 7" id="KW-1133">Transmembrane helix</keyword>
<dbReference type="InterPro" id="IPR000515">
    <property type="entry name" value="MetI-like"/>
</dbReference>
<dbReference type="EMBL" id="VDCQ01000003">
    <property type="protein sequence ID" value="TNJ67753.1"/>
    <property type="molecule type" value="Genomic_DNA"/>
</dbReference>
<feature type="transmembrane region" description="Helical" evidence="7">
    <location>
        <begin position="90"/>
        <end position="111"/>
    </location>
</feature>
<feature type="transmembrane region" description="Helical" evidence="7">
    <location>
        <begin position="290"/>
        <end position="309"/>
    </location>
</feature>
<keyword evidence="10" id="KW-1185">Reference proteome</keyword>
<dbReference type="CDD" id="cd06261">
    <property type="entry name" value="TM_PBP2"/>
    <property type="match status" value="1"/>
</dbReference>
<comment type="subcellular location">
    <subcellularLocation>
        <location evidence="1 7">Cell membrane</location>
        <topology evidence="1 7">Multi-pass membrane protein</topology>
    </subcellularLocation>
</comment>
<evidence type="ECO:0000256" key="2">
    <source>
        <dbReference type="ARBA" id="ARBA00022448"/>
    </source>
</evidence>
<comment type="caution">
    <text evidence="9">The sequence shown here is derived from an EMBL/GenBank/DDBJ whole genome shotgun (WGS) entry which is preliminary data.</text>
</comment>
<evidence type="ECO:0000256" key="7">
    <source>
        <dbReference type="RuleBase" id="RU363032"/>
    </source>
</evidence>
<gene>
    <name evidence="9" type="ORF">FE784_03105</name>
</gene>
<dbReference type="RefSeq" id="WP_139600656.1">
    <property type="nucleotide sequence ID" value="NZ_VDCQ01000003.1"/>
</dbReference>
<protein>
    <submittedName>
        <fullName evidence="9">Sugar ABC transporter permease</fullName>
    </submittedName>
</protein>
<organism evidence="9 10">
    <name type="scientific">Paenibacillus hemerocallicola</name>
    <dbReference type="NCBI Taxonomy" id="1172614"/>
    <lineage>
        <taxon>Bacteria</taxon>
        <taxon>Bacillati</taxon>
        <taxon>Bacillota</taxon>
        <taxon>Bacilli</taxon>
        <taxon>Bacillales</taxon>
        <taxon>Paenibacillaceae</taxon>
        <taxon>Paenibacillus</taxon>
    </lineage>
</organism>
<feature type="transmembrane region" description="Helical" evidence="7">
    <location>
        <begin position="225"/>
        <end position="245"/>
    </location>
</feature>
<dbReference type="PANTHER" id="PTHR30193">
    <property type="entry name" value="ABC TRANSPORTER PERMEASE PROTEIN"/>
    <property type="match status" value="1"/>
</dbReference>
<evidence type="ECO:0000256" key="6">
    <source>
        <dbReference type="ARBA" id="ARBA00023136"/>
    </source>
</evidence>
<evidence type="ECO:0000256" key="3">
    <source>
        <dbReference type="ARBA" id="ARBA00022475"/>
    </source>
</evidence>
<dbReference type="GO" id="GO:0005886">
    <property type="term" value="C:plasma membrane"/>
    <property type="evidence" value="ECO:0007669"/>
    <property type="project" value="UniProtKB-SubCell"/>
</dbReference>
<dbReference type="PANTHER" id="PTHR30193:SF37">
    <property type="entry name" value="INNER MEMBRANE ABC TRANSPORTER PERMEASE PROTEIN YCJO"/>
    <property type="match status" value="1"/>
</dbReference>
<evidence type="ECO:0000256" key="1">
    <source>
        <dbReference type="ARBA" id="ARBA00004651"/>
    </source>
</evidence>
<dbReference type="PROSITE" id="PS50928">
    <property type="entry name" value="ABC_TM1"/>
    <property type="match status" value="1"/>
</dbReference>
<dbReference type="Proteomes" id="UP000307943">
    <property type="component" value="Unassembled WGS sequence"/>
</dbReference>
<feature type="transmembrane region" description="Helical" evidence="7">
    <location>
        <begin position="27"/>
        <end position="50"/>
    </location>
</feature>
<feature type="domain" description="ABC transmembrane type-1" evidence="8">
    <location>
        <begin position="86"/>
        <end position="306"/>
    </location>
</feature>
<accession>A0A5C4TF69</accession>
<dbReference type="Pfam" id="PF00528">
    <property type="entry name" value="BPD_transp_1"/>
    <property type="match status" value="1"/>
</dbReference>
<dbReference type="OrthoDB" id="9788108at2"/>
<dbReference type="InterPro" id="IPR051393">
    <property type="entry name" value="ABC_transporter_permease"/>
</dbReference>
<keyword evidence="6 7" id="KW-0472">Membrane</keyword>
<comment type="similarity">
    <text evidence="7">Belongs to the binding-protein-dependent transport system permease family.</text>
</comment>
<keyword evidence="2 7" id="KW-0813">Transport</keyword>
<dbReference type="InterPro" id="IPR035906">
    <property type="entry name" value="MetI-like_sf"/>
</dbReference>
<keyword evidence="4 7" id="KW-0812">Transmembrane</keyword>
<evidence type="ECO:0000259" key="8">
    <source>
        <dbReference type="PROSITE" id="PS50928"/>
    </source>
</evidence>
<evidence type="ECO:0000256" key="4">
    <source>
        <dbReference type="ARBA" id="ARBA00022692"/>
    </source>
</evidence>
<keyword evidence="3" id="KW-1003">Cell membrane</keyword>
<dbReference type="Gene3D" id="1.10.3720.10">
    <property type="entry name" value="MetI-like"/>
    <property type="match status" value="1"/>
</dbReference>
<evidence type="ECO:0000313" key="10">
    <source>
        <dbReference type="Proteomes" id="UP000307943"/>
    </source>
</evidence>
<sequence>MRRALSGSLPKLPYNSRWSRLMQNERLWGYFFIAPVCIGLIVFSIIPLLASLALSFTNWDGSDAISLVWLDNFTKLFHDKVYLKSIRTSAIYACVTVPSSIGLSIVVAVLLNRKMRGNLAYRLIYFLPSVTMPVAIAVVWKWLYNYDSGMINYALSLVGIQGPHWLADEHVVLWSVMIIAIWTAIGHHMIILLSGLQGIPESYYEAAAIDGATGIRRFWHITVPLLTPAIFFVLVTSMIGAFQVFDLVFMLTPVTAGGGAGGVLQDATRTAVFSIYQNGFQWFKIGYASAQAWVMFVVIFIVTMIQMYLQRKWVHYE</sequence>
<name>A0A5C4TF69_9BACL</name>
<feature type="transmembrane region" description="Helical" evidence="7">
    <location>
        <begin position="171"/>
        <end position="193"/>
    </location>
</feature>
<dbReference type="SUPFAM" id="SSF160964">
    <property type="entry name" value="MalF N-terminal region-like"/>
    <property type="match status" value="1"/>
</dbReference>
<dbReference type="GO" id="GO:0055085">
    <property type="term" value="P:transmembrane transport"/>
    <property type="evidence" value="ECO:0007669"/>
    <property type="project" value="InterPro"/>
</dbReference>
<dbReference type="SUPFAM" id="SSF161098">
    <property type="entry name" value="MetI-like"/>
    <property type="match status" value="1"/>
</dbReference>
<dbReference type="AlphaFoldDB" id="A0A5C4TF69"/>